<dbReference type="SUPFAM" id="SSF52540">
    <property type="entry name" value="P-loop containing nucleoside triphosphate hydrolases"/>
    <property type="match status" value="1"/>
</dbReference>
<dbReference type="PANTHER" id="PTHR24220:SF86">
    <property type="entry name" value="ABC TRANSPORTER ABCH.1"/>
    <property type="match status" value="1"/>
</dbReference>
<gene>
    <name evidence="4" type="primary">lolD_4</name>
    <name evidence="4" type="ORF">NCTC11088_01571</name>
</gene>
<reference evidence="4 5" key="1">
    <citation type="submission" date="2018-06" db="EMBL/GenBank/DDBJ databases">
        <authorList>
            <consortium name="Pathogen Informatics"/>
            <person name="Doyle S."/>
        </authorList>
    </citation>
    <scope>NUCLEOTIDE SEQUENCE [LARGE SCALE GENOMIC DNA]</scope>
    <source>
        <strain evidence="4 5">NCTC11088</strain>
    </source>
</reference>
<dbReference type="SMART" id="SM00382">
    <property type="entry name" value="AAA"/>
    <property type="match status" value="1"/>
</dbReference>
<dbReference type="PROSITE" id="PS50893">
    <property type="entry name" value="ABC_TRANSPORTER_2"/>
    <property type="match status" value="1"/>
</dbReference>
<dbReference type="PROSITE" id="PS00211">
    <property type="entry name" value="ABC_TRANSPORTER_1"/>
    <property type="match status" value="1"/>
</dbReference>
<dbReference type="EMBL" id="UGTH01000001">
    <property type="protein sequence ID" value="SUB75768.1"/>
    <property type="molecule type" value="Genomic_DNA"/>
</dbReference>
<evidence type="ECO:0000259" key="3">
    <source>
        <dbReference type="PROSITE" id="PS50893"/>
    </source>
</evidence>
<keyword evidence="4" id="KW-0378">Hydrolase</keyword>
<dbReference type="InterPro" id="IPR003439">
    <property type="entry name" value="ABC_transporter-like_ATP-bd"/>
</dbReference>
<dbReference type="InterPro" id="IPR017871">
    <property type="entry name" value="ABC_transporter-like_CS"/>
</dbReference>
<evidence type="ECO:0000313" key="5">
    <source>
        <dbReference type="Proteomes" id="UP000254777"/>
    </source>
</evidence>
<name>A0A379DCQ2_9FIRM</name>
<dbReference type="GO" id="GO:0016887">
    <property type="term" value="F:ATP hydrolysis activity"/>
    <property type="evidence" value="ECO:0007669"/>
    <property type="project" value="InterPro"/>
</dbReference>
<proteinExistence type="predicted"/>
<feature type="domain" description="ABC transporter" evidence="3">
    <location>
        <begin position="2"/>
        <end position="223"/>
    </location>
</feature>
<keyword evidence="1" id="KW-0547">Nucleotide-binding</keyword>
<dbReference type="GO" id="GO:0005886">
    <property type="term" value="C:plasma membrane"/>
    <property type="evidence" value="ECO:0007669"/>
    <property type="project" value="TreeGrafter"/>
</dbReference>
<sequence>MLEITNLVKKYNENSSSEQIVLNDCFFKIEEGEKVIITGENGSGKTTLLKIVGLLDKNFYGKYLIDGNNIDNLSNRKIAELRNEMFGFIFQEYNLLEEETVYENIVIPLIYSKKYNRLEKKDRIYHVSEILEIKEFLNKKVKFLSGGERQRVAIARAIINDPKVLILDEPTNALNPRLKAKVISYIEKLGSEKSLILVTHDYSLVELFNWHHYEIIDGKLIRK</sequence>
<dbReference type="EC" id="3.6.3.-" evidence="4"/>
<dbReference type="Gene3D" id="3.40.50.300">
    <property type="entry name" value="P-loop containing nucleotide triphosphate hydrolases"/>
    <property type="match status" value="1"/>
</dbReference>
<evidence type="ECO:0000256" key="1">
    <source>
        <dbReference type="ARBA" id="ARBA00022741"/>
    </source>
</evidence>
<dbReference type="InterPro" id="IPR015854">
    <property type="entry name" value="ABC_transpr_LolD-like"/>
</dbReference>
<dbReference type="Proteomes" id="UP000254777">
    <property type="component" value="Unassembled WGS sequence"/>
</dbReference>
<dbReference type="InterPro" id="IPR003593">
    <property type="entry name" value="AAA+_ATPase"/>
</dbReference>
<evidence type="ECO:0000256" key="2">
    <source>
        <dbReference type="ARBA" id="ARBA00022840"/>
    </source>
</evidence>
<organism evidence="4 5">
    <name type="scientific">Peptoniphilus indolicus</name>
    <dbReference type="NCBI Taxonomy" id="33030"/>
    <lineage>
        <taxon>Bacteria</taxon>
        <taxon>Bacillati</taxon>
        <taxon>Bacillota</taxon>
        <taxon>Tissierellia</taxon>
        <taxon>Tissierellales</taxon>
        <taxon>Peptoniphilaceae</taxon>
        <taxon>Peptoniphilus</taxon>
    </lineage>
</organism>
<evidence type="ECO:0000313" key="4">
    <source>
        <dbReference type="EMBL" id="SUB75768.1"/>
    </source>
</evidence>
<dbReference type="PANTHER" id="PTHR24220">
    <property type="entry name" value="IMPORT ATP-BINDING PROTEIN"/>
    <property type="match status" value="1"/>
</dbReference>
<keyword evidence="4" id="KW-0449">Lipoprotein</keyword>
<dbReference type="Pfam" id="PF00005">
    <property type="entry name" value="ABC_tran"/>
    <property type="match status" value="1"/>
</dbReference>
<dbReference type="RefSeq" id="WP_115312167.1">
    <property type="nucleotide sequence ID" value="NZ_UGTH01000001.1"/>
</dbReference>
<dbReference type="GO" id="GO:0022857">
    <property type="term" value="F:transmembrane transporter activity"/>
    <property type="evidence" value="ECO:0007669"/>
    <property type="project" value="TreeGrafter"/>
</dbReference>
<dbReference type="InterPro" id="IPR027417">
    <property type="entry name" value="P-loop_NTPase"/>
</dbReference>
<dbReference type="AlphaFoldDB" id="A0A379DCQ2"/>
<accession>A0A379DCQ2</accession>
<dbReference type="GO" id="GO:0005524">
    <property type="term" value="F:ATP binding"/>
    <property type="evidence" value="ECO:0007669"/>
    <property type="project" value="UniProtKB-KW"/>
</dbReference>
<keyword evidence="2 4" id="KW-0067">ATP-binding</keyword>
<protein>
    <submittedName>
        <fullName evidence="4">Lipoprotein-releasing system ATP-binding protein LolD</fullName>
        <ecNumber evidence="4">3.6.3.-</ecNumber>
    </submittedName>
</protein>